<dbReference type="InParanoid" id="K1R697"/>
<evidence type="ECO:0000313" key="1">
    <source>
        <dbReference type="EMBL" id="EKC29486.1"/>
    </source>
</evidence>
<dbReference type="AlphaFoldDB" id="K1R697"/>
<dbReference type="EMBL" id="JH818671">
    <property type="protein sequence ID" value="EKC29486.1"/>
    <property type="molecule type" value="Genomic_DNA"/>
</dbReference>
<reference evidence="1" key="1">
    <citation type="journal article" date="2012" name="Nature">
        <title>The oyster genome reveals stress adaptation and complexity of shell formation.</title>
        <authorList>
            <person name="Zhang G."/>
            <person name="Fang X."/>
            <person name="Guo X."/>
            <person name="Li L."/>
            <person name="Luo R."/>
            <person name="Xu F."/>
            <person name="Yang P."/>
            <person name="Zhang L."/>
            <person name="Wang X."/>
            <person name="Qi H."/>
            <person name="Xiong Z."/>
            <person name="Que H."/>
            <person name="Xie Y."/>
            <person name="Holland P.W."/>
            <person name="Paps J."/>
            <person name="Zhu Y."/>
            <person name="Wu F."/>
            <person name="Chen Y."/>
            <person name="Wang J."/>
            <person name="Peng C."/>
            <person name="Meng J."/>
            <person name="Yang L."/>
            <person name="Liu J."/>
            <person name="Wen B."/>
            <person name="Zhang N."/>
            <person name="Huang Z."/>
            <person name="Zhu Q."/>
            <person name="Feng Y."/>
            <person name="Mount A."/>
            <person name="Hedgecock D."/>
            <person name="Xu Z."/>
            <person name="Liu Y."/>
            <person name="Domazet-Loso T."/>
            <person name="Du Y."/>
            <person name="Sun X."/>
            <person name="Zhang S."/>
            <person name="Liu B."/>
            <person name="Cheng P."/>
            <person name="Jiang X."/>
            <person name="Li J."/>
            <person name="Fan D."/>
            <person name="Wang W."/>
            <person name="Fu W."/>
            <person name="Wang T."/>
            <person name="Wang B."/>
            <person name="Zhang J."/>
            <person name="Peng Z."/>
            <person name="Li Y."/>
            <person name="Li N."/>
            <person name="Wang J."/>
            <person name="Chen M."/>
            <person name="He Y."/>
            <person name="Tan F."/>
            <person name="Song X."/>
            <person name="Zheng Q."/>
            <person name="Huang R."/>
            <person name="Yang H."/>
            <person name="Du X."/>
            <person name="Chen L."/>
            <person name="Yang M."/>
            <person name="Gaffney P.M."/>
            <person name="Wang S."/>
            <person name="Luo L."/>
            <person name="She Z."/>
            <person name="Ming Y."/>
            <person name="Huang W."/>
            <person name="Zhang S."/>
            <person name="Huang B."/>
            <person name="Zhang Y."/>
            <person name="Qu T."/>
            <person name="Ni P."/>
            <person name="Miao G."/>
            <person name="Wang J."/>
            <person name="Wang Q."/>
            <person name="Steinberg C.E."/>
            <person name="Wang H."/>
            <person name="Li N."/>
            <person name="Qian L."/>
            <person name="Zhang G."/>
            <person name="Li Y."/>
            <person name="Yang H."/>
            <person name="Liu X."/>
            <person name="Wang J."/>
            <person name="Yin Y."/>
            <person name="Wang J."/>
        </authorList>
    </citation>
    <scope>NUCLEOTIDE SEQUENCE [LARGE SCALE GENOMIC DNA]</scope>
    <source>
        <strain evidence="1">05x7-T-G4-1.051#20</strain>
    </source>
</reference>
<dbReference type="Gene3D" id="2.60.120.40">
    <property type="match status" value="1"/>
</dbReference>
<proteinExistence type="predicted"/>
<dbReference type="PRINTS" id="PR00007">
    <property type="entry name" value="COMPLEMNTC1Q"/>
</dbReference>
<dbReference type="InterPro" id="IPR008983">
    <property type="entry name" value="Tumour_necrosis_fac-like_dom"/>
</dbReference>
<accession>K1R697</accession>
<dbReference type="InterPro" id="IPR001073">
    <property type="entry name" value="C1q_dom"/>
</dbReference>
<dbReference type="Pfam" id="PF00386">
    <property type="entry name" value="C1q"/>
    <property type="match status" value="1"/>
</dbReference>
<sequence length="235" mass="26701">MFPRGKTLRTNWNVTFFAVKFTLLCDVCRTFGAAFYRQADETNERLKTLQKEVDDLKRENLNKDQVIGDLQRTLYDIIVTRDNTSYYIELHTAKAQPRTPETTVALHTCFTNDVHYLGRNQILLFNKVVTDTQYRYTQSTGTYSIPFTGYYVITWVTPAVGNIPLELVVNGEPIGRTDPSSTGNGASQSTTGLAVLRLFENDNVSIRTHTDATPTGAIVNNKWQDSCFSLWQIEH</sequence>
<dbReference type="HOGENOM" id="CLU_1181193_0_0_1"/>
<protein>
    <submittedName>
        <fullName evidence="1">Uncharacterized protein</fullName>
    </submittedName>
</protein>
<dbReference type="SUPFAM" id="SSF49842">
    <property type="entry name" value="TNF-like"/>
    <property type="match status" value="1"/>
</dbReference>
<dbReference type="PROSITE" id="PS50871">
    <property type="entry name" value="C1Q"/>
    <property type="match status" value="1"/>
</dbReference>
<organism evidence="1">
    <name type="scientific">Magallana gigas</name>
    <name type="common">Pacific oyster</name>
    <name type="synonym">Crassostrea gigas</name>
    <dbReference type="NCBI Taxonomy" id="29159"/>
    <lineage>
        <taxon>Eukaryota</taxon>
        <taxon>Metazoa</taxon>
        <taxon>Spiralia</taxon>
        <taxon>Lophotrochozoa</taxon>
        <taxon>Mollusca</taxon>
        <taxon>Bivalvia</taxon>
        <taxon>Autobranchia</taxon>
        <taxon>Pteriomorphia</taxon>
        <taxon>Ostreida</taxon>
        <taxon>Ostreoidea</taxon>
        <taxon>Ostreidae</taxon>
        <taxon>Magallana</taxon>
    </lineage>
</organism>
<gene>
    <name evidence="1" type="ORF">CGI_10025495</name>
</gene>
<dbReference type="SMART" id="SM00110">
    <property type="entry name" value="C1Q"/>
    <property type="match status" value="1"/>
</dbReference>
<name>K1R697_MAGGI</name>